<feature type="compositionally biased region" description="Low complexity" evidence="1">
    <location>
        <begin position="385"/>
        <end position="398"/>
    </location>
</feature>
<gene>
    <name evidence="2" type="ORF">CORC01_03788</name>
</gene>
<dbReference type="RefSeq" id="XP_022478102.1">
    <property type="nucleotide sequence ID" value="XM_022615437.1"/>
</dbReference>
<feature type="compositionally biased region" description="Low complexity" evidence="1">
    <location>
        <begin position="184"/>
        <end position="196"/>
    </location>
</feature>
<feature type="compositionally biased region" description="Basic and acidic residues" evidence="1">
    <location>
        <begin position="231"/>
        <end position="245"/>
    </location>
</feature>
<reference evidence="2 3" key="1">
    <citation type="submission" date="2016-09" db="EMBL/GenBank/DDBJ databases">
        <authorList>
            <person name="Capua I."/>
            <person name="De Benedictis P."/>
            <person name="Joannis T."/>
            <person name="Lombin L.H."/>
            <person name="Cattoli G."/>
        </authorList>
    </citation>
    <scope>NUCLEOTIDE SEQUENCE [LARGE SCALE GENOMIC DNA]</scope>
    <source>
        <strain evidence="2 3">IMI 309357</strain>
    </source>
</reference>
<sequence>MAPPPYFGHWPVSVRFSKWLEWAKSQKLPSFKDYPSLSEKVDRQLDQVYWKFERQLPAPRDQACWERLLRGRGSDRGLKAFGEPNVVDCEVARIVNNGCVHEFLVVIMEKMGWDAAKCCDPSLSIDQKRSRPPKGPRQRNNADERMEDDPPPRRTTPDTPLNYAAVSELMLEQKALKEKSAAAAAATSSSVVARSAGTGRGSNGTASSFSFGGHKPEPKMSIKSPAVNEAVRLKSNERPSLREESDISGGTVAQSTLHGMFDKLVEVMLDDPSTVVIKGNGSLSGQRQTGGSVQRESGIAATRPNSMSVISTTPIGGMFGSQPPVSKQPPAKVPVRTGGALERQAQRQLSGLLNGSLPSYPASVGRTSDEESSRLLTLSTPAPHASSSNAQQRNSAAAKTASQVQRPVAVLPAEHKMDSQTVTASTQGHTTQVESLTAEMTKKLEATINQHLLEAIRGVYRSVPKLLEQKIRDLLDGTEYRSIRFAVLREIEIETTKTVREAVMSKMKAMEEIIKDTKHPEKMKPSGNTKRKADEIDAEGGDQTQQAAKRHRSDGDGGGWTI</sequence>
<feature type="region of interest" description="Disordered" evidence="1">
    <location>
        <begin position="184"/>
        <end position="249"/>
    </location>
</feature>
<feature type="region of interest" description="Disordered" evidence="1">
    <location>
        <begin position="516"/>
        <end position="562"/>
    </location>
</feature>
<evidence type="ECO:0000313" key="2">
    <source>
        <dbReference type="EMBL" id="OHF00960.1"/>
    </source>
</evidence>
<keyword evidence="3" id="KW-1185">Reference proteome</keyword>
<evidence type="ECO:0000313" key="3">
    <source>
        <dbReference type="Proteomes" id="UP000176998"/>
    </source>
</evidence>
<dbReference type="OrthoDB" id="4846681at2759"/>
<feature type="region of interest" description="Disordered" evidence="1">
    <location>
        <begin position="318"/>
        <end position="337"/>
    </location>
</feature>
<name>A0A1G4BHG1_9PEZI</name>
<feature type="region of interest" description="Disordered" evidence="1">
    <location>
        <begin position="351"/>
        <end position="405"/>
    </location>
</feature>
<protein>
    <submittedName>
        <fullName evidence="2">Uncharacterized protein</fullName>
    </submittedName>
</protein>
<feature type="region of interest" description="Disordered" evidence="1">
    <location>
        <begin position="279"/>
        <end position="301"/>
    </location>
</feature>
<accession>A0A1G4BHG1</accession>
<comment type="caution">
    <text evidence="2">The sequence shown here is derived from an EMBL/GenBank/DDBJ whole genome shotgun (WGS) entry which is preliminary data.</text>
</comment>
<evidence type="ECO:0000256" key="1">
    <source>
        <dbReference type="SAM" id="MobiDB-lite"/>
    </source>
</evidence>
<dbReference type="AlphaFoldDB" id="A0A1G4BHG1"/>
<feature type="compositionally biased region" description="Polar residues" evidence="1">
    <location>
        <begin position="281"/>
        <end position="295"/>
    </location>
</feature>
<dbReference type="GeneID" id="34556947"/>
<feature type="compositionally biased region" description="Basic and acidic residues" evidence="1">
    <location>
        <begin position="140"/>
        <end position="156"/>
    </location>
</feature>
<dbReference type="Proteomes" id="UP000176998">
    <property type="component" value="Unassembled WGS sequence"/>
</dbReference>
<dbReference type="EMBL" id="MJBS01000023">
    <property type="protein sequence ID" value="OHF00960.1"/>
    <property type="molecule type" value="Genomic_DNA"/>
</dbReference>
<proteinExistence type="predicted"/>
<organism evidence="2 3">
    <name type="scientific">Colletotrichum orchidophilum</name>
    <dbReference type="NCBI Taxonomy" id="1209926"/>
    <lineage>
        <taxon>Eukaryota</taxon>
        <taxon>Fungi</taxon>
        <taxon>Dikarya</taxon>
        <taxon>Ascomycota</taxon>
        <taxon>Pezizomycotina</taxon>
        <taxon>Sordariomycetes</taxon>
        <taxon>Hypocreomycetidae</taxon>
        <taxon>Glomerellales</taxon>
        <taxon>Glomerellaceae</taxon>
        <taxon>Colletotrichum</taxon>
    </lineage>
</organism>
<feature type="region of interest" description="Disordered" evidence="1">
    <location>
        <begin position="123"/>
        <end position="160"/>
    </location>
</feature>